<dbReference type="PANTHER" id="PTHR23382">
    <property type="entry name" value="MALATE DEHYDROGENASE"/>
    <property type="match status" value="1"/>
</dbReference>
<dbReference type="SUPFAM" id="SSF51735">
    <property type="entry name" value="NAD(P)-binding Rossmann-fold domains"/>
    <property type="match status" value="1"/>
</dbReference>
<dbReference type="Pfam" id="PF00056">
    <property type="entry name" value="Ldh_1_N"/>
    <property type="match status" value="1"/>
</dbReference>
<dbReference type="InterPro" id="IPR015955">
    <property type="entry name" value="Lactate_DH/Glyco_Ohase_4_C"/>
</dbReference>
<dbReference type="NCBIfam" id="NF003916">
    <property type="entry name" value="PRK05442.1"/>
    <property type="match status" value="1"/>
</dbReference>
<evidence type="ECO:0000256" key="4">
    <source>
        <dbReference type="ARBA" id="ARBA00048313"/>
    </source>
</evidence>
<comment type="catalytic activity">
    <reaction evidence="4 5 6">
        <text>(S)-malate + NAD(+) = oxaloacetate + NADH + H(+)</text>
        <dbReference type="Rhea" id="RHEA:21432"/>
        <dbReference type="ChEBI" id="CHEBI:15378"/>
        <dbReference type="ChEBI" id="CHEBI:15589"/>
        <dbReference type="ChEBI" id="CHEBI:16452"/>
        <dbReference type="ChEBI" id="CHEBI:57540"/>
        <dbReference type="ChEBI" id="CHEBI:57945"/>
        <dbReference type="EC" id="1.1.1.37"/>
    </reaction>
</comment>
<dbReference type="RefSeq" id="WP_331790860.1">
    <property type="nucleotide sequence ID" value="NZ_BAAAUO010000005.1"/>
</dbReference>
<dbReference type="NCBIfam" id="TIGR01759">
    <property type="entry name" value="MalateDH-SF1"/>
    <property type="match status" value="1"/>
</dbReference>
<dbReference type="PIRSF" id="PIRSF000102">
    <property type="entry name" value="Lac_mal_DH"/>
    <property type="match status" value="1"/>
</dbReference>
<dbReference type="HAMAP" id="MF_01517">
    <property type="entry name" value="Malate_dehydrog_2"/>
    <property type="match status" value="1"/>
</dbReference>
<feature type="domain" description="Lactate/malate dehydrogenase C-terminal" evidence="8">
    <location>
        <begin position="159"/>
        <end position="330"/>
    </location>
</feature>
<evidence type="ECO:0000313" key="10">
    <source>
        <dbReference type="Proteomes" id="UP001351900"/>
    </source>
</evidence>
<evidence type="ECO:0000256" key="6">
    <source>
        <dbReference type="RuleBase" id="RU000422"/>
    </source>
</evidence>
<evidence type="ECO:0000256" key="5">
    <source>
        <dbReference type="HAMAP-Rule" id="MF_01517"/>
    </source>
</evidence>
<comment type="similarity">
    <text evidence="1 5">Belongs to the LDH/MDH superfamily. MDH type 2 family.</text>
</comment>
<feature type="binding site" evidence="5">
    <location>
        <position position="108"/>
    </location>
    <ligand>
        <name>NAD(+)</name>
        <dbReference type="ChEBI" id="CHEBI:57540"/>
    </ligand>
</feature>
<name>A0ABU7V3M5_9MICO</name>
<feature type="binding site" evidence="5">
    <location>
        <position position="165"/>
    </location>
    <ligand>
        <name>substrate</name>
    </ligand>
</feature>
<dbReference type="InterPro" id="IPR036291">
    <property type="entry name" value="NAD(P)-bd_dom_sf"/>
</dbReference>
<keyword evidence="5 6" id="KW-0520">NAD</keyword>
<gene>
    <name evidence="5" type="primary">mdh</name>
    <name evidence="9" type="ORF">V2V91_03905</name>
</gene>
<dbReference type="SUPFAM" id="SSF56327">
    <property type="entry name" value="LDH C-terminal domain-like"/>
    <property type="match status" value="1"/>
</dbReference>
<feature type="binding site" evidence="5">
    <location>
        <position position="134"/>
    </location>
    <ligand>
        <name>substrate</name>
    </ligand>
</feature>
<evidence type="ECO:0000313" key="9">
    <source>
        <dbReference type="EMBL" id="MEF2254282.1"/>
    </source>
</evidence>
<keyword evidence="5 6" id="KW-0816">Tricarboxylic acid cycle</keyword>
<evidence type="ECO:0000259" key="7">
    <source>
        <dbReference type="Pfam" id="PF00056"/>
    </source>
</evidence>
<feature type="active site" description="Proton acceptor" evidence="5">
    <location>
        <position position="190"/>
    </location>
</feature>
<dbReference type="EMBL" id="JAZHOV010000002">
    <property type="protein sequence ID" value="MEF2254282.1"/>
    <property type="molecule type" value="Genomic_DNA"/>
</dbReference>
<feature type="domain" description="Lactate/malate dehydrogenase N-terminal" evidence="7">
    <location>
        <begin position="9"/>
        <end position="148"/>
    </location>
</feature>
<organism evidence="9 10">
    <name type="scientific">Microbacterium schleiferi</name>
    <dbReference type="NCBI Taxonomy" id="69362"/>
    <lineage>
        <taxon>Bacteria</taxon>
        <taxon>Bacillati</taxon>
        <taxon>Actinomycetota</taxon>
        <taxon>Actinomycetes</taxon>
        <taxon>Micrococcales</taxon>
        <taxon>Microbacteriaceae</taxon>
        <taxon>Microbacterium</taxon>
    </lineage>
</organism>
<reference evidence="9 10" key="1">
    <citation type="submission" date="2024-01" db="EMBL/GenBank/DDBJ databases">
        <title>the genome sequence of strain Microbacterium schleiferi NBRC 15075.</title>
        <authorList>
            <person name="Ding Y."/>
            <person name="Zhang G."/>
        </authorList>
    </citation>
    <scope>NUCLEOTIDE SEQUENCE [LARGE SCALE GENOMIC DNA]</scope>
    <source>
        <strain evidence="9 10">NBRC 15075</strain>
    </source>
</reference>
<dbReference type="InterPro" id="IPR001252">
    <property type="entry name" value="Malate_DH_AS"/>
</dbReference>
<dbReference type="Gene3D" id="3.40.50.720">
    <property type="entry name" value="NAD(P)-binding Rossmann-like Domain"/>
    <property type="match status" value="1"/>
</dbReference>
<proteinExistence type="inferred from homology"/>
<dbReference type="PROSITE" id="PS00068">
    <property type="entry name" value="MDH"/>
    <property type="match status" value="1"/>
</dbReference>
<dbReference type="Proteomes" id="UP001351900">
    <property type="component" value="Unassembled WGS sequence"/>
</dbReference>
<dbReference type="EC" id="1.1.1.37" evidence="2 5"/>
<dbReference type="InterPro" id="IPR010945">
    <property type="entry name" value="Malate_DH_type2"/>
</dbReference>
<dbReference type="Gene3D" id="3.90.110.10">
    <property type="entry name" value="Lactate dehydrogenase/glycoside hydrolase, family 4, C-terminal"/>
    <property type="match status" value="1"/>
</dbReference>
<evidence type="ECO:0000259" key="8">
    <source>
        <dbReference type="Pfam" id="PF02866"/>
    </source>
</evidence>
<dbReference type="InterPro" id="IPR022383">
    <property type="entry name" value="Lactate/malate_DH_C"/>
</dbReference>
<accession>A0ABU7V3M5</accession>
<dbReference type="InterPro" id="IPR001236">
    <property type="entry name" value="Lactate/malate_DH_N"/>
</dbReference>
<keyword evidence="10" id="KW-1185">Reference proteome</keyword>
<dbReference type="InterPro" id="IPR001557">
    <property type="entry name" value="L-lactate/malate_DH"/>
</dbReference>
<feature type="binding site" evidence="5">
    <location>
        <position position="95"/>
    </location>
    <ligand>
        <name>substrate</name>
    </ligand>
</feature>
<comment type="caution">
    <text evidence="9">The sequence shown here is derived from an EMBL/GenBank/DDBJ whole genome shotgun (WGS) entry which is preliminary data.</text>
</comment>
<sequence>MAPDATPTTVTITGAGGQIGYALLFRIAAGDMLGPDRPVRLRLLEIPQGMRAAEGAALELMDGAFPLLSDVEVTDDARTGFDGCNVALLVGARPRTAGMERADLLEANAGIFGPQGAAIAHAAAPDVRVLVVGNPANTNALIASASAPDVPAERFAALTRLDHNRALAQVAGALERPAASIARMTIWGNHSATQFPDVDHAVVDGMPARAALAARLGGKQAALTWLDETFIPRVAKRGAEIIEVRGSSSVGSAAAAAIDHVRDETAGVAWTSAAVVSHGEYGVPEGLICSFPVSSDGTGYRVIEGLEVDARARARIDASVAELVAERDAVAARGLL</sequence>
<evidence type="ECO:0000256" key="2">
    <source>
        <dbReference type="ARBA" id="ARBA00012995"/>
    </source>
</evidence>
<evidence type="ECO:0000256" key="3">
    <source>
        <dbReference type="ARBA" id="ARBA00023002"/>
    </source>
</evidence>
<evidence type="ECO:0000256" key="1">
    <source>
        <dbReference type="ARBA" id="ARBA00009613"/>
    </source>
</evidence>
<feature type="binding site" evidence="5">
    <location>
        <begin position="132"/>
        <end position="134"/>
    </location>
    <ligand>
        <name>NAD(+)</name>
        <dbReference type="ChEBI" id="CHEBI:57540"/>
    </ligand>
</feature>
<protein>
    <recommendedName>
        <fullName evidence="2 5">Malate dehydrogenase</fullName>
        <ecNumber evidence="2 5">1.1.1.37</ecNumber>
    </recommendedName>
</protein>
<dbReference type="Pfam" id="PF02866">
    <property type="entry name" value="Ldh_1_C"/>
    <property type="match status" value="1"/>
</dbReference>
<comment type="function">
    <text evidence="5">Catalyzes the reversible oxidation of malate to oxaloacetate.</text>
</comment>
<feature type="binding site" evidence="5">
    <location>
        <position position="101"/>
    </location>
    <ligand>
        <name>substrate</name>
    </ligand>
</feature>
<dbReference type="GO" id="GO:0030060">
    <property type="term" value="F:L-malate dehydrogenase (NAD+) activity"/>
    <property type="evidence" value="ECO:0007669"/>
    <property type="project" value="UniProtKB-EC"/>
</dbReference>
<feature type="binding site" evidence="5">
    <location>
        <begin position="14"/>
        <end position="20"/>
    </location>
    <ligand>
        <name>NAD(+)</name>
        <dbReference type="ChEBI" id="CHEBI:57540"/>
    </ligand>
</feature>
<keyword evidence="3 5" id="KW-0560">Oxidoreductase</keyword>
<feature type="binding site" evidence="5">
    <location>
        <position position="115"/>
    </location>
    <ligand>
        <name>NAD(+)</name>
        <dbReference type="ChEBI" id="CHEBI:57540"/>
    </ligand>
</feature>